<dbReference type="PROSITE" id="PS00636">
    <property type="entry name" value="DNAJ_1"/>
    <property type="match status" value="1"/>
</dbReference>
<dbReference type="SUPFAM" id="SSF52833">
    <property type="entry name" value="Thioredoxin-like"/>
    <property type="match status" value="1"/>
</dbReference>
<comment type="subcellular location">
    <subcellularLocation>
        <location evidence="1">Endoplasmic reticulum membrane</location>
        <topology evidence="1">Single-pass type IV membrane protein</topology>
    </subcellularLocation>
</comment>
<protein>
    <recommendedName>
        <fullName evidence="2">DnaJ homolog subfamily C member 16</fullName>
    </recommendedName>
    <alternativeName>
        <fullName evidence="5">Endoplasmic reticulum DNA J domain-containing protein 8</fullName>
    </alternativeName>
</protein>
<feature type="compositionally biased region" description="Basic and acidic residues" evidence="6">
    <location>
        <begin position="131"/>
        <end position="165"/>
    </location>
</feature>
<feature type="domain" description="J" evidence="7">
    <location>
        <begin position="496"/>
        <end position="561"/>
    </location>
</feature>
<accession>A0A812WPT2</accession>
<evidence type="ECO:0000256" key="4">
    <source>
        <dbReference type="ARBA" id="ARBA00035002"/>
    </source>
</evidence>
<dbReference type="SMART" id="SM00271">
    <property type="entry name" value="DnaJ"/>
    <property type="match status" value="1"/>
</dbReference>
<dbReference type="InterPro" id="IPR052448">
    <property type="entry name" value="DnaJ_C16_autophagy_reg"/>
</dbReference>
<dbReference type="Gene3D" id="3.40.30.10">
    <property type="entry name" value="Glutaredoxin"/>
    <property type="match status" value="1"/>
</dbReference>
<organism evidence="8 9">
    <name type="scientific">Symbiodinium pilosum</name>
    <name type="common">Dinoflagellate</name>
    <dbReference type="NCBI Taxonomy" id="2952"/>
    <lineage>
        <taxon>Eukaryota</taxon>
        <taxon>Sar</taxon>
        <taxon>Alveolata</taxon>
        <taxon>Dinophyceae</taxon>
        <taxon>Suessiales</taxon>
        <taxon>Symbiodiniaceae</taxon>
        <taxon>Symbiodinium</taxon>
    </lineage>
</organism>
<dbReference type="PANTHER" id="PTHR44303">
    <property type="entry name" value="DNAJ HOMOLOG SUBFAMILY C MEMBER 16"/>
    <property type="match status" value="1"/>
</dbReference>
<comment type="function">
    <text evidence="4">Plays an important role in regulating the size of autophagosomes during the formation process.</text>
</comment>
<dbReference type="Pfam" id="PF00226">
    <property type="entry name" value="DnaJ"/>
    <property type="match status" value="1"/>
</dbReference>
<proteinExistence type="predicted"/>
<evidence type="ECO:0000256" key="1">
    <source>
        <dbReference type="ARBA" id="ARBA00004163"/>
    </source>
</evidence>
<reference evidence="8" key="1">
    <citation type="submission" date="2021-02" db="EMBL/GenBank/DDBJ databases">
        <authorList>
            <person name="Dougan E. K."/>
            <person name="Rhodes N."/>
            <person name="Thang M."/>
            <person name="Chan C."/>
        </authorList>
    </citation>
    <scope>NUCLEOTIDE SEQUENCE</scope>
</reference>
<dbReference type="InterPro" id="IPR013766">
    <property type="entry name" value="Thioredoxin_domain"/>
</dbReference>
<dbReference type="InterPro" id="IPR040684">
    <property type="entry name" value="HMUDK_hel"/>
</dbReference>
<dbReference type="InterPro" id="IPR018253">
    <property type="entry name" value="DnaJ_domain_CS"/>
</dbReference>
<evidence type="ECO:0000256" key="6">
    <source>
        <dbReference type="SAM" id="MobiDB-lite"/>
    </source>
</evidence>
<dbReference type="InterPro" id="IPR001623">
    <property type="entry name" value="DnaJ_domain"/>
</dbReference>
<dbReference type="CDD" id="cd06257">
    <property type="entry name" value="DnaJ"/>
    <property type="match status" value="1"/>
</dbReference>
<evidence type="ECO:0000256" key="3">
    <source>
        <dbReference type="ARBA" id="ARBA00023006"/>
    </source>
</evidence>
<dbReference type="PANTHER" id="PTHR44303:SF2">
    <property type="entry name" value="DNAJ HOMOLOG SUBFAMILY C MEMBER 16"/>
    <property type="match status" value="1"/>
</dbReference>
<evidence type="ECO:0000256" key="5">
    <source>
        <dbReference type="ARBA" id="ARBA00035043"/>
    </source>
</evidence>
<feature type="region of interest" description="Disordered" evidence="6">
    <location>
        <begin position="1517"/>
        <end position="1539"/>
    </location>
</feature>
<evidence type="ECO:0000313" key="9">
    <source>
        <dbReference type="Proteomes" id="UP000649617"/>
    </source>
</evidence>
<dbReference type="Pfam" id="PF18723">
    <property type="entry name" value="HMUDK_hel"/>
    <property type="match status" value="1"/>
</dbReference>
<gene>
    <name evidence="8" type="primary">DNAJC10</name>
    <name evidence="8" type="ORF">SPIL2461_LOCUS19323</name>
</gene>
<dbReference type="OrthoDB" id="10250354at2759"/>
<dbReference type="PROSITE" id="PS50076">
    <property type="entry name" value="DNAJ_2"/>
    <property type="match status" value="1"/>
</dbReference>
<dbReference type="Gene3D" id="1.10.287.110">
    <property type="entry name" value="DnaJ domain"/>
    <property type="match status" value="1"/>
</dbReference>
<dbReference type="PRINTS" id="PR00625">
    <property type="entry name" value="JDOMAIN"/>
</dbReference>
<dbReference type="EMBL" id="CAJNIZ010044472">
    <property type="protein sequence ID" value="CAE7690192.1"/>
    <property type="molecule type" value="Genomic_DNA"/>
</dbReference>
<dbReference type="InterPro" id="IPR036869">
    <property type="entry name" value="J_dom_sf"/>
</dbReference>
<dbReference type="SUPFAM" id="SSF46565">
    <property type="entry name" value="Chaperone J-domain"/>
    <property type="match status" value="1"/>
</dbReference>
<keyword evidence="3" id="KW-0072">Autophagy</keyword>
<dbReference type="Proteomes" id="UP000649617">
    <property type="component" value="Unassembled WGS sequence"/>
</dbReference>
<comment type="caution">
    <text evidence="8">The sequence shown here is derived from an EMBL/GenBank/DDBJ whole genome shotgun (WGS) entry which is preliminary data.</text>
</comment>
<evidence type="ECO:0000256" key="2">
    <source>
        <dbReference type="ARBA" id="ARBA00020921"/>
    </source>
</evidence>
<keyword evidence="9" id="KW-1185">Reference proteome</keyword>
<feature type="region of interest" description="Disordered" evidence="6">
    <location>
        <begin position="1"/>
        <end position="235"/>
    </location>
</feature>
<dbReference type="InterPro" id="IPR036249">
    <property type="entry name" value="Thioredoxin-like_sf"/>
</dbReference>
<feature type="compositionally biased region" description="Basic residues" evidence="6">
    <location>
        <begin position="63"/>
        <end position="77"/>
    </location>
</feature>
<dbReference type="GO" id="GO:0006914">
    <property type="term" value="P:autophagy"/>
    <property type="evidence" value="ECO:0007669"/>
    <property type="project" value="UniProtKB-KW"/>
</dbReference>
<sequence>MATQRGGVQGARSGGMTHHIQGPHLIPNVGREAMLVAEVIRRRPKAKSKPALAKPQVHATEKKVHKKERKEPKKKRRKESERSGSNSPRSRCSRSRTKARERDWSAEGSEEEEVEAFGAPEETPELMPGLDSDREARRIEEERKQLQLLKEVQEKRRKQESERKKNLGGIFALSEDDFDKEEHEQAKRAQAAQEEARSEKQHLRHPTSLRGSQSRKDSTLLDESAPGSGFDKCWKNWDFTKAEDPAEVARQFMRVTAAKRRGYGARERPPGAPADLEFYPEACPAKRVEEMSLEELLDSVEAKDRQQASSHRPAKASGLEAEMSLSELLEVPDHRDSTEAQVKANLGVVQEETLDASWQYWTAVSPCLVELPSCQDLCESRGKGGAPKHRVNAKQTPARDEDSLLVAPPGKWTDAFIILKVLRWAACQGLELYSSGPVAREKKSDNQLPTKAAALQFAESHKVPLGLIATFVITCAIIIGGENLDRLPERQVEAEDHYGLLGVTRDAQAADIKRAYKTMAKRWHPDKNPNCSSCQETFSKIAVAYETLSDDSKRAAYDEAGGAAASELTSPKSVPLNKANFDELVTFSNDVWIVQVFRPDNHHCASFHPFWENQIQKYQHLVRFGRIDVTDDQATWLPLKIRVLPTVLKFARHLGAVEIFPVTQMHETPQALTKFVLTSFPNIGLPLSSDRSALTSWLSRSTRRHKVLFAIPGKSEEERYKSHLVPRKLAARWSEVFEVRSAETELLHSLPAAQVVEAIPSKESSGEKAAALLFPAGGTEPKAMATFSWPTGEEEIVMELMRFTEMVGVSLTVQSAELLCRSLAMQRVYCLVLLDSSTAALSRAARDLRESRAEYQSEVAQIRASGGEVSEDEAVDKKHGFGVRPGLDLACRTYDSTRVLLGRNFCEGGKGACWFIGFPDGPLAQHGKKAYEDSLNWVDALDLRSLPDCSEVELTKEVRLAVFLAEILAKAVASGSLLWSPPFLRWSGARCQSFRRVRLFSYVPEMFQSPELLVFLNVLISGPELEVLAWDQWAHIAKALFHYSLVPGVFAYGLWYSGEFTLNPATLFAVAGHFPPRPWTGSRKWKHRRKEVEPLEKTGKKVNVSAFYAFMWRREGLRRRRELLRLPPEKWTKDNVMARIRLTNVKREDDRTTRVMRRICNNYVDRHPELRELRKIPVRLWDSHLQMSARWLVFNFALWRAFGTDTFAESIGFLTNRTWSKDVQQTVVQAAIRRWSSGHFNYTDAYDPCRSNRHDERNARLCGGVGLVQHLYSRTCASLAGLWQACDDIAGVAVTSSSWQKVTRCVMRVSGYGGTGFLAKELVQDLLHTPLFQSWSPQQAKWVGRCVDLNSWCAVGPGARRGLNRLYGRRVNWNAYCDDDRVAHQFLRELQEVFEDRKKYWHGDLEGFPIFDLELHDVQFQLCELDKYEREKKKPGQVRPYLPPKVDLAEVAELEEEDSEDERVWVTLAKRAKPLAPAQIVDEDVKEDAPEEAREERLKSFIDSCFADFDRNASKVREASVPGSLPLSEVALENSETSL</sequence>
<evidence type="ECO:0000313" key="8">
    <source>
        <dbReference type="EMBL" id="CAE7690192.1"/>
    </source>
</evidence>
<name>A0A812WPT2_SYMPI</name>
<evidence type="ECO:0000259" key="7">
    <source>
        <dbReference type="PROSITE" id="PS50076"/>
    </source>
</evidence>
<dbReference type="GO" id="GO:0005789">
    <property type="term" value="C:endoplasmic reticulum membrane"/>
    <property type="evidence" value="ECO:0007669"/>
    <property type="project" value="UniProtKB-SubCell"/>
</dbReference>
<dbReference type="Pfam" id="PF00085">
    <property type="entry name" value="Thioredoxin"/>
    <property type="match status" value="1"/>
</dbReference>